<evidence type="ECO:0000313" key="8">
    <source>
        <dbReference type="EMBL" id="RZD14165.1"/>
    </source>
</evidence>
<proteinExistence type="inferred from homology"/>
<keyword evidence="5" id="KW-1133">Transmembrane helix</keyword>
<keyword evidence="4 7" id="KW-0812">Transmembrane</keyword>
<keyword evidence="6" id="KW-0472">Membrane</keyword>
<evidence type="ECO:0000256" key="3">
    <source>
        <dbReference type="ARBA" id="ARBA00022475"/>
    </source>
</evidence>
<gene>
    <name evidence="8" type="ORF">EVJ47_08005</name>
</gene>
<evidence type="ECO:0000256" key="4">
    <source>
        <dbReference type="ARBA" id="ARBA00022692"/>
    </source>
</evidence>
<dbReference type="AlphaFoldDB" id="A0A519BA57"/>
<keyword evidence="7" id="KW-0813">Transport</keyword>
<sequence>MKLFKEQETKRARIELIPMIDTMFFLLVFFIFVTLSMVHQKGLNVKLPNSSQGSAVKLHNFVVTLKEDGSVFLNKERTSLQSLPALLKQKVTNKKDLIIINGDKKIYLKRVIKTIDIIKKDGFLRVSIAVNPVK</sequence>
<evidence type="ECO:0000256" key="6">
    <source>
        <dbReference type="ARBA" id="ARBA00023136"/>
    </source>
</evidence>
<name>A0A519BA57_9DELT</name>
<dbReference type="PANTHER" id="PTHR30558">
    <property type="entry name" value="EXBD MEMBRANE COMPONENT OF PMF-DRIVEN MACROMOLECULE IMPORT SYSTEM"/>
    <property type="match status" value="1"/>
</dbReference>
<comment type="similarity">
    <text evidence="2 7">Belongs to the ExbD/TolR family.</text>
</comment>
<dbReference type="Gene3D" id="3.30.420.270">
    <property type="match status" value="1"/>
</dbReference>
<dbReference type="InterPro" id="IPR003400">
    <property type="entry name" value="ExbD"/>
</dbReference>
<comment type="subcellular location">
    <subcellularLocation>
        <location evidence="1">Cell membrane</location>
        <topology evidence="1">Single-pass membrane protein</topology>
    </subcellularLocation>
    <subcellularLocation>
        <location evidence="7">Cell membrane</location>
        <topology evidence="7">Single-pass type II membrane protein</topology>
    </subcellularLocation>
</comment>
<dbReference type="GO" id="GO:0005886">
    <property type="term" value="C:plasma membrane"/>
    <property type="evidence" value="ECO:0007669"/>
    <property type="project" value="UniProtKB-SubCell"/>
</dbReference>
<protein>
    <submittedName>
        <fullName evidence="8">Biopolymer transporter ExbD</fullName>
    </submittedName>
</protein>
<dbReference type="GO" id="GO:0022857">
    <property type="term" value="F:transmembrane transporter activity"/>
    <property type="evidence" value="ECO:0007669"/>
    <property type="project" value="InterPro"/>
</dbReference>
<dbReference type="EMBL" id="SGBD01000004">
    <property type="protein sequence ID" value="RZD14165.1"/>
    <property type="molecule type" value="Genomic_DNA"/>
</dbReference>
<dbReference type="Pfam" id="PF02472">
    <property type="entry name" value="ExbD"/>
    <property type="match status" value="1"/>
</dbReference>
<evidence type="ECO:0000256" key="1">
    <source>
        <dbReference type="ARBA" id="ARBA00004162"/>
    </source>
</evidence>
<evidence type="ECO:0000256" key="5">
    <source>
        <dbReference type="ARBA" id="ARBA00022989"/>
    </source>
</evidence>
<comment type="caution">
    <text evidence="8">The sequence shown here is derived from an EMBL/GenBank/DDBJ whole genome shotgun (WGS) entry which is preliminary data.</text>
</comment>
<dbReference type="GO" id="GO:0015031">
    <property type="term" value="P:protein transport"/>
    <property type="evidence" value="ECO:0007669"/>
    <property type="project" value="UniProtKB-KW"/>
</dbReference>
<organism evidence="8 9">
    <name type="scientific">Candidatus Acidulodesulfobacterium ferriphilum</name>
    <dbReference type="NCBI Taxonomy" id="2597223"/>
    <lineage>
        <taxon>Bacteria</taxon>
        <taxon>Deltaproteobacteria</taxon>
        <taxon>Candidatus Acidulodesulfobacterales</taxon>
        <taxon>Candidatus Acidulodesulfobacterium</taxon>
    </lineage>
</organism>
<reference evidence="8 9" key="1">
    <citation type="submission" date="2019-01" db="EMBL/GenBank/DDBJ databases">
        <title>Insights into ecological role of a new deltaproteobacterial order Candidatus Sinidesulfobacterales (Sva0485) by metagenomics and metatranscriptomics.</title>
        <authorList>
            <person name="Tan S."/>
            <person name="Liu J."/>
            <person name="Fang Y."/>
            <person name="Hedlund B.P."/>
            <person name="Lian Z.H."/>
            <person name="Huang L.Y."/>
            <person name="Li J.T."/>
            <person name="Huang L.N."/>
            <person name="Li W.J."/>
            <person name="Jiang H.C."/>
            <person name="Dong H.L."/>
            <person name="Shu W.S."/>
        </authorList>
    </citation>
    <scope>NUCLEOTIDE SEQUENCE [LARGE SCALE GENOMIC DNA]</scope>
    <source>
        <strain evidence="8">AP3</strain>
    </source>
</reference>
<accession>A0A519BA57</accession>
<dbReference type="Proteomes" id="UP000320813">
    <property type="component" value="Unassembled WGS sequence"/>
</dbReference>
<evidence type="ECO:0000256" key="7">
    <source>
        <dbReference type="RuleBase" id="RU003879"/>
    </source>
</evidence>
<evidence type="ECO:0000313" key="9">
    <source>
        <dbReference type="Proteomes" id="UP000320813"/>
    </source>
</evidence>
<evidence type="ECO:0000256" key="2">
    <source>
        <dbReference type="ARBA" id="ARBA00005811"/>
    </source>
</evidence>
<keyword evidence="7" id="KW-0653">Protein transport</keyword>
<keyword evidence="3" id="KW-1003">Cell membrane</keyword>